<feature type="compositionally biased region" description="Basic and acidic residues" evidence="1">
    <location>
        <begin position="33"/>
        <end position="47"/>
    </location>
</feature>
<name>A0A061GAT4_THECC</name>
<dbReference type="HOGENOM" id="CLU_2296804_0_0_1"/>
<keyword evidence="3" id="KW-1185">Reference proteome</keyword>
<dbReference type="InParanoid" id="A0A061GAT4"/>
<reference evidence="2 3" key="1">
    <citation type="journal article" date="2013" name="Genome Biol.">
        <title>The genome sequence of the most widely cultivated cacao type and its use to identify candidate genes regulating pod color.</title>
        <authorList>
            <person name="Motamayor J.C."/>
            <person name="Mockaitis K."/>
            <person name="Schmutz J."/>
            <person name="Haiminen N."/>
            <person name="Iii D.L."/>
            <person name="Cornejo O."/>
            <person name="Findley S.D."/>
            <person name="Zheng P."/>
            <person name="Utro F."/>
            <person name="Royaert S."/>
            <person name="Saski C."/>
            <person name="Jenkins J."/>
            <person name="Podicheti R."/>
            <person name="Zhao M."/>
            <person name="Scheffler B.E."/>
            <person name="Stack J.C."/>
            <person name="Feltus F.A."/>
            <person name="Mustiga G.M."/>
            <person name="Amores F."/>
            <person name="Phillips W."/>
            <person name="Marelli J.P."/>
            <person name="May G.D."/>
            <person name="Shapiro H."/>
            <person name="Ma J."/>
            <person name="Bustamante C.D."/>
            <person name="Schnell R.J."/>
            <person name="Main D."/>
            <person name="Gilbert D."/>
            <person name="Parida L."/>
            <person name="Kuhn D.N."/>
        </authorList>
    </citation>
    <scope>NUCLEOTIDE SEQUENCE [LARGE SCALE GENOMIC DNA]</scope>
    <source>
        <strain evidence="3">cv. Matina 1-6</strain>
    </source>
</reference>
<dbReference type="Proteomes" id="UP000026915">
    <property type="component" value="Chromosome 6"/>
</dbReference>
<dbReference type="AlphaFoldDB" id="A0A061GAT4"/>
<feature type="compositionally biased region" description="Basic residues" evidence="1">
    <location>
        <begin position="72"/>
        <end position="86"/>
    </location>
</feature>
<gene>
    <name evidence="2" type="ORF">TCM_028330</name>
</gene>
<evidence type="ECO:0000313" key="3">
    <source>
        <dbReference type="Proteomes" id="UP000026915"/>
    </source>
</evidence>
<proteinExistence type="predicted"/>
<feature type="region of interest" description="Disordered" evidence="1">
    <location>
        <begin position="1"/>
        <end position="101"/>
    </location>
</feature>
<sequence length="101" mass="11250">MDSSTTMVDWGASTVAPRESGQRRPSRHQIRHRLGENRLDPRRKEELAGGEGTRPLTPPDLSPEGRADPGQLRRHRLGKPAVRVHRREISCRLTAKGSSPA</sequence>
<accession>A0A061GAT4</accession>
<dbReference type="EMBL" id="CM001884">
    <property type="protein sequence ID" value="EOY26538.1"/>
    <property type="molecule type" value="Genomic_DNA"/>
</dbReference>
<protein>
    <submittedName>
        <fullName evidence="2">Uncharacterized protein</fullName>
    </submittedName>
</protein>
<organism evidence="2 3">
    <name type="scientific">Theobroma cacao</name>
    <name type="common">Cacao</name>
    <name type="synonym">Cocoa</name>
    <dbReference type="NCBI Taxonomy" id="3641"/>
    <lineage>
        <taxon>Eukaryota</taxon>
        <taxon>Viridiplantae</taxon>
        <taxon>Streptophyta</taxon>
        <taxon>Embryophyta</taxon>
        <taxon>Tracheophyta</taxon>
        <taxon>Spermatophyta</taxon>
        <taxon>Magnoliopsida</taxon>
        <taxon>eudicotyledons</taxon>
        <taxon>Gunneridae</taxon>
        <taxon>Pentapetalae</taxon>
        <taxon>rosids</taxon>
        <taxon>malvids</taxon>
        <taxon>Malvales</taxon>
        <taxon>Malvaceae</taxon>
        <taxon>Byttnerioideae</taxon>
        <taxon>Theobroma</taxon>
    </lineage>
</organism>
<evidence type="ECO:0000313" key="2">
    <source>
        <dbReference type="EMBL" id="EOY26538.1"/>
    </source>
</evidence>
<evidence type="ECO:0000256" key="1">
    <source>
        <dbReference type="SAM" id="MobiDB-lite"/>
    </source>
</evidence>
<dbReference type="Gramene" id="EOY26538">
    <property type="protein sequence ID" value="EOY26538"/>
    <property type="gene ID" value="TCM_028330"/>
</dbReference>